<gene>
    <name evidence="3" type="ORF">SK128_026169</name>
</gene>
<organism evidence="3 4">
    <name type="scientific">Halocaridina rubra</name>
    <name type="common">Hawaiian red shrimp</name>
    <dbReference type="NCBI Taxonomy" id="373956"/>
    <lineage>
        <taxon>Eukaryota</taxon>
        <taxon>Metazoa</taxon>
        <taxon>Ecdysozoa</taxon>
        <taxon>Arthropoda</taxon>
        <taxon>Crustacea</taxon>
        <taxon>Multicrustacea</taxon>
        <taxon>Malacostraca</taxon>
        <taxon>Eumalacostraca</taxon>
        <taxon>Eucarida</taxon>
        <taxon>Decapoda</taxon>
        <taxon>Pleocyemata</taxon>
        <taxon>Caridea</taxon>
        <taxon>Atyoidea</taxon>
        <taxon>Atyidae</taxon>
        <taxon>Halocaridina</taxon>
    </lineage>
</organism>
<dbReference type="InterPro" id="IPR011993">
    <property type="entry name" value="PH-like_dom_sf"/>
</dbReference>
<comment type="caution">
    <text evidence="3">The sequence shown here is derived from an EMBL/GenBank/DDBJ whole genome shotgun (WGS) entry which is preliminary data.</text>
</comment>
<evidence type="ECO:0000313" key="3">
    <source>
        <dbReference type="EMBL" id="KAK7063164.1"/>
    </source>
</evidence>
<dbReference type="Gene3D" id="2.30.29.30">
    <property type="entry name" value="Pleckstrin-homology domain (PH domain)/Phosphotyrosine-binding domain (PTB)"/>
    <property type="match status" value="1"/>
</dbReference>
<dbReference type="EMBL" id="JAXCGZ010020920">
    <property type="protein sequence ID" value="KAK7063164.1"/>
    <property type="molecule type" value="Genomic_DNA"/>
</dbReference>
<evidence type="ECO:0000256" key="1">
    <source>
        <dbReference type="SAM" id="MobiDB-lite"/>
    </source>
</evidence>
<dbReference type="PROSITE" id="PS50003">
    <property type="entry name" value="PH_DOMAIN"/>
    <property type="match status" value="1"/>
</dbReference>
<dbReference type="InterPro" id="IPR001849">
    <property type="entry name" value="PH_domain"/>
</dbReference>
<dbReference type="SUPFAM" id="SSF50729">
    <property type="entry name" value="PH domain-like"/>
    <property type="match status" value="1"/>
</dbReference>
<keyword evidence="4" id="KW-1185">Reference proteome</keyword>
<feature type="domain" description="PH" evidence="2">
    <location>
        <begin position="13"/>
        <end position="110"/>
    </location>
</feature>
<feature type="region of interest" description="Disordered" evidence="1">
    <location>
        <begin position="120"/>
        <end position="146"/>
    </location>
</feature>
<dbReference type="AlphaFoldDB" id="A0AAN8WER6"/>
<dbReference type="CDD" id="cd13291">
    <property type="entry name" value="PH_ORP10_ORP11"/>
    <property type="match status" value="1"/>
</dbReference>
<dbReference type="Pfam" id="PF00169">
    <property type="entry name" value="PH"/>
    <property type="match status" value="1"/>
</dbReference>
<dbReference type="Proteomes" id="UP001381693">
    <property type="component" value="Unassembled WGS sequence"/>
</dbReference>
<reference evidence="3 4" key="1">
    <citation type="submission" date="2023-11" db="EMBL/GenBank/DDBJ databases">
        <title>Halocaridina rubra genome assembly.</title>
        <authorList>
            <person name="Smith C."/>
        </authorList>
    </citation>
    <scope>NUCLEOTIDE SEQUENCE [LARGE SCALE GENOMIC DNA]</scope>
    <source>
        <strain evidence="3">EP-1</strain>
        <tissue evidence="3">Whole</tissue>
    </source>
</reference>
<evidence type="ECO:0000313" key="4">
    <source>
        <dbReference type="Proteomes" id="UP001381693"/>
    </source>
</evidence>
<accession>A0AAN8WER6</accession>
<proteinExistence type="predicted"/>
<name>A0AAN8WER6_HALRR</name>
<protein>
    <recommendedName>
        <fullName evidence="2">PH domain-containing protein</fullName>
    </recommendedName>
</protein>
<sequence length="186" mass="20797">MRLKDGDMDENLRQPYEGQLIKFTNVVKGWQARWFILNPESGTLEYYLSESDKHERARGFIQLAGAVISPSDEDPYTFTVSPAAGESYKLRATDTRDRQMWLNRLRVVAEMHTRAIAHNHPPLAPREHRNVGGGGTGGSQPPSSTPFMGLAVLDAFTQVAEVLEEARRQHSVLATAIEDMPSYGKD</sequence>
<evidence type="ECO:0000259" key="2">
    <source>
        <dbReference type="PROSITE" id="PS50003"/>
    </source>
</evidence>
<dbReference type="SMART" id="SM00233">
    <property type="entry name" value="PH"/>
    <property type="match status" value="1"/>
</dbReference>